<name>A0ABY7FU99_MYAAR</name>
<evidence type="ECO:0008006" key="5">
    <source>
        <dbReference type="Google" id="ProtNLM"/>
    </source>
</evidence>
<feature type="region of interest" description="Disordered" evidence="1">
    <location>
        <begin position="266"/>
        <end position="326"/>
    </location>
</feature>
<evidence type="ECO:0000256" key="1">
    <source>
        <dbReference type="SAM" id="MobiDB-lite"/>
    </source>
</evidence>
<proteinExistence type="predicted"/>
<keyword evidence="4" id="KW-1185">Reference proteome</keyword>
<evidence type="ECO:0000313" key="4">
    <source>
        <dbReference type="Proteomes" id="UP001164746"/>
    </source>
</evidence>
<feature type="signal peptide" evidence="2">
    <location>
        <begin position="1"/>
        <end position="31"/>
    </location>
</feature>
<sequence length="338" mass="38122">METSNCCDVLLCYLCAHILLLLCFSRVFVNGDQAIYVTNDTCGKEISFASTDVIHFHYDGSKWYDEGGHHFRRCEIKISNKHKDTELCIASPYSRYTMEWVGKCTARFQFRFYYYALPCFGYTNKGNCQNSEEALAVFFYPVVFKEGDFEIKIYTRYRGQNVGTDGLSLEPFQVDMPVIPRSNSPPPYDSLIVNGMDTYGAQQRDPSIPPYLSATDSNTNHPSAPPLISEQPQIRAWHCSPQLPTASPHSGEPPQNGAYNVQYSVEESEDRHTHRTPGFSTSNNNETSQTPPHAETDLSELPPPPSYEMVVSADSPYLTSDSDYHTDTCINDVSSHYS</sequence>
<reference evidence="3" key="1">
    <citation type="submission" date="2022-11" db="EMBL/GenBank/DDBJ databases">
        <title>Centuries of genome instability and evolution in soft-shell clam transmissible cancer (bioRxiv).</title>
        <authorList>
            <person name="Hart S.F.M."/>
            <person name="Yonemitsu M.A."/>
            <person name="Giersch R.M."/>
            <person name="Beal B.F."/>
            <person name="Arriagada G."/>
            <person name="Davis B.W."/>
            <person name="Ostrander E.A."/>
            <person name="Goff S.P."/>
            <person name="Metzger M.J."/>
        </authorList>
    </citation>
    <scope>NUCLEOTIDE SEQUENCE</scope>
    <source>
        <strain evidence="3">MELC-2E11</strain>
        <tissue evidence="3">Siphon/mantle</tissue>
    </source>
</reference>
<feature type="region of interest" description="Disordered" evidence="1">
    <location>
        <begin position="199"/>
        <end position="228"/>
    </location>
</feature>
<accession>A0ABY7FU99</accession>
<feature type="compositionally biased region" description="Polar residues" evidence="1">
    <location>
        <begin position="278"/>
        <end position="291"/>
    </location>
</feature>
<keyword evidence="2" id="KW-0732">Signal</keyword>
<feature type="chain" id="PRO_5045465692" description="CUB domain-containing protein" evidence="2">
    <location>
        <begin position="32"/>
        <end position="338"/>
    </location>
</feature>
<protein>
    <recommendedName>
        <fullName evidence="5">CUB domain-containing protein</fullName>
    </recommendedName>
</protein>
<dbReference type="EMBL" id="CP111025">
    <property type="protein sequence ID" value="WAR25810.1"/>
    <property type="molecule type" value="Genomic_DNA"/>
</dbReference>
<evidence type="ECO:0000256" key="2">
    <source>
        <dbReference type="SAM" id="SignalP"/>
    </source>
</evidence>
<gene>
    <name evidence="3" type="ORF">MAR_011514</name>
</gene>
<organism evidence="3 4">
    <name type="scientific">Mya arenaria</name>
    <name type="common">Soft-shell clam</name>
    <dbReference type="NCBI Taxonomy" id="6604"/>
    <lineage>
        <taxon>Eukaryota</taxon>
        <taxon>Metazoa</taxon>
        <taxon>Spiralia</taxon>
        <taxon>Lophotrochozoa</taxon>
        <taxon>Mollusca</taxon>
        <taxon>Bivalvia</taxon>
        <taxon>Autobranchia</taxon>
        <taxon>Heteroconchia</taxon>
        <taxon>Euheterodonta</taxon>
        <taxon>Imparidentia</taxon>
        <taxon>Neoheterodontei</taxon>
        <taxon>Myida</taxon>
        <taxon>Myoidea</taxon>
        <taxon>Myidae</taxon>
        <taxon>Mya</taxon>
    </lineage>
</organism>
<evidence type="ECO:0000313" key="3">
    <source>
        <dbReference type="EMBL" id="WAR25810.1"/>
    </source>
</evidence>
<dbReference type="Proteomes" id="UP001164746">
    <property type="component" value="Chromosome 14"/>
</dbReference>